<dbReference type="AlphaFoldDB" id="A0A379ZWV9"/>
<evidence type="ECO:0000256" key="6">
    <source>
        <dbReference type="ARBA" id="ARBA00022692"/>
    </source>
</evidence>
<gene>
    <name evidence="12" type="primary">prsE</name>
    <name evidence="12" type="ORF">NCTC10738_02088</name>
</gene>
<dbReference type="PRINTS" id="PR01490">
    <property type="entry name" value="RTXTOXIND"/>
</dbReference>
<dbReference type="RefSeq" id="WP_045283239.1">
    <property type="nucleotide sequence ID" value="NZ_AP024609.1"/>
</dbReference>
<sequence length="460" mass="51643">MNKHLTSDDLEMVDDVYGAMMTDAPTSHRLIIWSLAIMMLCFLTWAYFASLDRVTKGTGKVIPSSQVQVIQSLDGGILKEMYVQEGMLVKQGEPLVRIDDTRFRSDAAQQEQEVYSLQANVIRLQAELNSIFISDMANDWREQLKITKIPLVFPAELAEKEPELVKRQQDEYAGRLDNLSNQVEIQARQIQQRQQETEELTSKIGTLSTSYRLVSRELELTKPLAQKGIVPEVELLKLERTVNDIQGELATLRVMRPKLKANMDEAILKRREAVLVYAADSRAQLNEMQAKLARMNEAQVGTKDKVSKAVITSPVNGTIKTININTLGGVVQPGIDIMEIVPSEDQLLIETRILPKDIAFLHPGLPAIVKVTAYDFTRYGGLKGTVEQISADTTQDEEGNSFYLVKVRTEESSLIKDDGTEMPIIPGMLTSVDVITGKRTVLEYILNPILRAKETALRER</sequence>
<dbReference type="InterPro" id="IPR058781">
    <property type="entry name" value="HH_AprE-like"/>
</dbReference>
<feature type="transmembrane region" description="Helical" evidence="9">
    <location>
        <begin position="30"/>
        <end position="48"/>
    </location>
</feature>
<keyword evidence="5 9" id="KW-0997">Cell inner membrane</keyword>
<evidence type="ECO:0000259" key="10">
    <source>
        <dbReference type="Pfam" id="PF25994"/>
    </source>
</evidence>
<dbReference type="PANTHER" id="PTHR30386:SF26">
    <property type="entry name" value="TRANSPORT PROTEIN COMB"/>
    <property type="match status" value="1"/>
</dbReference>
<comment type="subcellular location">
    <subcellularLocation>
        <location evidence="1 9">Cell inner membrane</location>
        <topology evidence="1 9">Single-pass membrane protein</topology>
    </subcellularLocation>
</comment>
<dbReference type="Pfam" id="PF25994">
    <property type="entry name" value="HH_AprE"/>
    <property type="match status" value="1"/>
</dbReference>
<dbReference type="PROSITE" id="PS00543">
    <property type="entry name" value="HLYD_FAMILY"/>
    <property type="match status" value="1"/>
</dbReference>
<dbReference type="GO" id="GO:0009306">
    <property type="term" value="P:protein secretion"/>
    <property type="evidence" value="ECO:0007669"/>
    <property type="project" value="InterPro"/>
</dbReference>
<dbReference type="Pfam" id="PF26002">
    <property type="entry name" value="Beta-barrel_AprE"/>
    <property type="match status" value="1"/>
</dbReference>
<dbReference type="GO" id="GO:0005886">
    <property type="term" value="C:plasma membrane"/>
    <property type="evidence" value="ECO:0007669"/>
    <property type="project" value="UniProtKB-SubCell"/>
</dbReference>
<dbReference type="InterPro" id="IPR006144">
    <property type="entry name" value="Secretion_HlyD_CS"/>
</dbReference>
<keyword evidence="13" id="KW-1185">Reference proteome</keyword>
<keyword evidence="8 9" id="KW-0472">Membrane</keyword>
<dbReference type="NCBIfam" id="TIGR01843">
    <property type="entry name" value="type_I_hlyD"/>
    <property type="match status" value="1"/>
</dbReference>
<dbReference type="InterPro" id="IPR050739">
    <property type="entry name" value="MFP"/>
</dbReference>
<dbReference type="Gene3D" id="2.40.30.170">
    <property type="match status" value="1"/>
</dbReference>
<accession>A0A379ZWV9</accession>
<dbReference type="Gene3D" id="2.40.50.100">
    <property type="match status" value="1"/>
</dbReference>
<name>A0A379ZWV9_9GAMM</name>
<keyword evidence="6 9" id="KW-0812">Transmembrane</keyword>
<feature type="domain" description="AprE-like long alpha-helical hairpin" evidence="10">
    <location>
        <begin position="104"/>
        <end position="304"/>
    </location>
</feature>
<comment type="similarity">
    <text evidence="2 9">Belongs to the membrane fusion protein (MFP) (TC 8.A.1) family.</text>
</comment>
<dbReference type="Proteomes" id="UP000254069">
    <property type="component" value="Unassembled WGS sequence"/>
</dbReference>
<keyword evidence="7 9" id="KW-1133">Transmembrane helix</keyword>
<evidence type="ECO:0000259" key="11">
    <source>
        <dbReference type="Pfam" id="PF26002"/>
    </source>
</evidence>
<evidence type="ECO:0000256" key="2">
    <source>
        <dbReference type="ARBA" id="ARBA00009477"/>
    </source>
</evidence>
<reference evidence="12 13" key="1">
    <citation type="submission" date="2018-06" db="EMBL/GenBank/DDBJ databases">
        <authorList>
            <consortium name="Pathogen Informatics"/>
            <person name="Doyle S."/>
        </authorList>
    </citation>
    <scope>NUCLEOTIDE SEQUENCE [LARGE SCALE GENOMIC DNA]</scope>
    <source>
        <strain evidence="12 13">NCTC10738</strain>
    </source>
</reference>
<proteinExistence type="inferred from homology"/>
<dbReference type="PANTHER" id="PTHR30386">
    <property type="entry name" value="MEMBRANE FUSION SUBUNIT OF EMRAB-TOLC MULTIDRUG EFFLUX PUMP"/>
    <property type="match status" value="1"/>
</dbReference>
<evidence type="ECO:0000256" key="7">
    <source>
        <dbReference type="ARBA" id="ARBA00022989"/>
    </source>
</evidence>
<keyword evidence="4 9" id="KW-1003">Cell membrane</keyword>
<dbReference type="EMBL" id="UGYO01000001">
    <property type="protein sequence ID" value="SUI69493.1"/>
    <property type="molecule type" value="Genomic_DNA"/>
</dbReference>
<dbReference type="KEGG" id="salg:BS332_05150"/>
<dbReference type="InterPro" id="IPR010129">
    <property type="entry name" value="T1SS_HlyD"/>
</dbReference>
<accession>A0A3G4USN4</accession>
<feature type="domain" description="AprE-like beta-barrel" evidence="11">
    <location>
        <begin position="347"/>
        <end position="437"/>
    </location>
</feature>
<evidence type="ECO:0000256" key="4">
    <source>
        <dbReference type="ARBA" id="ARBA00022475"/>
    </source>
</evidence>
<evidence type="ECO:0000313" key="13">
    <source>
        <dbReference type="Proteomes" id="UP000254069"/>
    </source>
</evidence>
<dbReference type="InterPro" id="IPR058982">
    <property type="entry name" value="Beta-barrel_AprE"/>
</dbReference>
<evidence type="ECO:0000256" key="5">
    <source>
        <dbReference type="ARBA" id="ARBA00022519"/>
    </source>
</evidence>
<dbReference type="SUPFAM" id="SSF111369">
    <property type="entry name" value="HlyD-like secretion proteins"/>
    <property type="match status" value="1"/>
</dbReference>
<evidence type="ECO:0000256" key="9">
    <source>
        <dbReference type="RuleBase" id="RU365093"/>
    </source>
</evidence>
<evidence type="ECO:0000256" key="8">
    <source>
        <dbReference type="ARBA" id="ARBA00023136"/>
    </source>
</evidence>
<keyword evidence="3 9" id="KW-0813">Transport</keyword>
<evidence type="ECO:0000313" key="12">
    <source>
        <dbReference type="EMBL" id="SUI69493.1"/>
    </source>
</evidence>
<evidence type="ECO:0000256" key="1">
    <source>
        <dbReference type="ARBA" id="ARBA00004377"/>
    </source>
</evidence>
<evidence type="ECO:0000256" key="3">
    <source>
        <dbReference type="ARBA" id="ARBA00022448"/>
    </source>
</evidence>
<organism evidence="12 13">
    <name type="scientific">Shewanella algae</name>
    <dbReference type="NCBI Taxonomy" id="38313"/>
    <lineage>
        <taxon>Bacteria</taxon>
        <taxon>Pseudomonadati</taxon>
        <taxon>Pseudomonadota</taxon>
        <taxon>Gammaproteobacteria</taxon>
        <taxon>Alteromonadales</taxon>
        <taxon>Shewanellaceae</taxon>
        <taxon>Shewanella</taxon>
    </lineage>
</organism>
<protein>
    <recommendedName>
        <fullName evidence="9">Membrane fusion protein (MFP) family protein</fullName>
    </recommendedName>
</protein>